<dbReference type="InterPro" id="IPR003661">
    <property type="entry name" value="HisK_dim/P_dom"/>
</dbReference>
<evidence type="ECO:0000259" key="10">
    <source>
        <dbReference type="PROSITE" id="PS50109"/>
    </source>
</evidence>
<feature type="domain" description="Histidine kinase" evidence="10">
    <location>
        <begin position="228"/>
        <end position="393"/>
    </location>
</feature>
<evidence type="ECO:0000313" key="12">
    <source>
        <dbReference type="Proteomes" id="UP000749646"/>
    </source>
</evidence>
<dbReference type="OrthoDB" id="2407592at2759"/>
<reference evidence="11" key="1">
    <citation type="journal article" date="2020" name="Fungal Divers.">
        <title>Resolving the Mortierellaceae phylogeny through synthesis of multi-gene phylogenetics and phylogenomics.</title>
        <authorList>
            <person name="Vandepol N."/>
            <person name="Liber J."/>
            <person name="Desiro A."/>
            <person name="Na H."/>
            <person name="Kennedy M."/>
            <person name="Barry K."/>
            <person name="Grigoriev I.V."/>
            <person name="Miller A.N."/>
            <person name="O'Donnell K."/>
            <person name="Stajich J.E."/>
            <person name="Bonito G."/>
        </authorList>
    </citation>
    <scope>NUCLEOTIDE SEQUENCE</scope>
    <source>
        <strain evidence="11">MES-2147</strain>
    </source>
</reference>
<gene>
    <name evidence="11" type="ORF">BGZ65_009205</name>
</gene>
<dbReference type="CDD" id="cd00082">
    <property type="entry name" value="HisKA"/>
    <property type="match status" value="1"/>
</dbReference>
<dbReference type="AlphaFoldDB" id="A0A9P6LWE8"/>
<dbReference type="PANTHER" id="PTHR45339:SF1">
    <property type="entry name" value="HYBRID SIGNAL TRANSDUCTION HISTIDINE KINASE J"/>
    <property type="match status" value="1"/>
</dbReference>
<dbReference type="SUPFAM" id="SSF47384">
    <property type="entry name" value="Homodimeric domain of signal transducing histidine kinase"/>
    <property type="match status" value="1"/>
</dbReference>
<dbReference type="SMART" id="SM00388">
    <property type="entry name" value="HisKA"/>
    <property type="match status" value="1"/>
</dbReference>
<keyword evidence="12" id="KW-1185">Reference proteome</keyword>
<dbReference type="GO" id="GO:0005524">
    <property type="term" value="F:ATP binding"/>
    <property type="evidence" value="ECO:0007669"/>
    <property type="project" value="UniProtKB-KW"/>
</dbReference>
<evidence type="ECO:0000256" key="3">
    <source>
        <dbReference type="ARBA" id="ARBA00022553"/>
    </source>
</evidence>
<dbReference type="InterPro" id="IPR003018">
    <property type="entry name" value="GAF"/>
</dbReference>
<dbReference type="Proteomes" id="UP000749646">
    <property type="component" value="Unassembled WGS sequence"/>
</dbReference>
<comment type="catalytic activity">
    <reaction evidence="1">
        <text>ATP + protein L-histidine = ADP + protein N-phospho-L-histidine.</text>
        <dbReference type="EC" id="2.7.13.3"/>
    </reaction>
</comment>
<evidence type="ECO:0000256" key="6">
    <source>
        <dbReference type="ARBA" id="ARBA00022777"/>
    </source>
</evidence>
<evidence type="ECO:0000256" key="2">
    <source>
        <dbReference type="ARBA" id="ARBA00012438"/>
    </source>
</evidence>
<evidence type="ECO:0000313" key="11">
    <source>
        <dbReference type="EMBL" id="KAF9947015.1"/>
    </source>
</evidence>
<dbReference type="EMBL" id="JAAAHW010007651">
    <property type="protein sequence ID" value="KAF9947015.1"/>
    <property type="molecule type" value="Genomic_DNA"/>
</dbReference>
<evidence type="ECO:0000256" key="4">
    <source>
        <dbReference type="ARBA" id="ARBA00022679"/>
    </source>
</evidence>
<evidence type="ECO:0000256" key="8">
    <source>
        <dbReference type="ARBA" id="ARBA00023012"/>
    </source>
</evidence>
<evidence type="ECO:0000256" key="1">
    <source>
        <dbReference type="ARBA" id="ARBA00000085"/>
    </source>
</evidence>
<proteinExistence type="predicted"/>
<dbReference type="FunFam" id="1.10.287.130:FF:000002">
    <property type="entry name" value="Two-component osmosensing histidine kinase"/>
    <property type="match status" value="1"/>
</dbReference>
<organism evidence="11 12">
    <name type="scientific">Modicella reniformis</name>
    <dbReference type="NCBI Taxonomy" id="1440133"/>
    <lineage>
        <taxon>Eukaryota</taxon>
        <taxon>Fungi</taxon>
        <taxon>Fungi incertae sedis</taxon>
        <taxon>Mucoromycota</taxon>
        <taxon>Mortierellomycotina</taxon>
        <taxon>Mortierellomycetes</taxon>
        <taxon>Mortierellales</taxon>
        <taxon>Mortierellaceae</taxon>
        <taxon>Modicella</taxon>
    </lineage>
</organism>
<name>A0A9P6LWE8_9FUNG</name>
<feature type="compositionally biased region" description="Polar residues" evidence="9">
    <location>
        <begin position="421"/>
        <end position="431"/>
    </location>
</feature>
<dbReference type="EC" id="2.7.13.3" evidence="2"/>
<dbReference type="Pfam" id="PF01590">
    <property type="entry name" value="GAF"/>
    <property type="match status" value="1"/>
</dbReference>
<evidence type="ECO:0000256" key="9">
    <source>
        <dbReference type="SAM" id="MobiDB-lite"/>
    </source>
</evidence>
<accession>A0A9P6LWE8</accession>
<keyword evidence="6" id="KW-0418">Kinase</keyword>
<keyword evidence="8" id="KW-0902">Two-component regulatory system</keyword>
<dbReference type="PROSITE" id="PS50109">
    <property type="entry name" value="HIS_KIN"/>
    <property type="match status" value="1"/>
</dbReference>
<dbReference type="InterPro" id="IPR036890">
    <property type="entry name" value="HATPase_C_sf"/>
</dbReference>
<evidence type="ECO:0000256" key="7">
    <source>
        <dbReference type="ARBA" id="ARBA00022840"/>
    </source>
</evidence>
<dbReference type="GO" id="GO:0000155">
    <property type="term" value="F:phosphorelay sensor kinase activity"/>
    <property type="evidence" value="ECO:0007669"/>
    <property type="project" value="InterPro"/>
</dbReference>
<keyword evidence="4" id="KW-0808">Transferase</keyword>
<evidence type="ECO:0000256" key="5">
    <source>
        <dbReference type="ARBA" id="ARBA00022741"/>
    </source>
</evidence>
<feature type="region of interest" description="Disordered" evidence="9">
    <location>
        <begin position="398"/>
        <end position="440"/>
    </location>
</feature>
<keyword evidence="7" id="KW-0067">ATP-binding</keyword>
<sequence>MSSSPDKSRLDIHHNSLALSTDTLYPSPVLAGDARQEREWDDPHFYYLAPIAANLLACHGDHFFDVVAEELSINLGVKYAFISQLVSLDELKEIDPTEYMNLVDQSHINPHAFQGYLTDCTIRDKITFLEASLADRHPDVAECLMDDTIESYVGVRLETAQGEIMGVIGIIHDKPLTQEDGSIVKLVLTQAGARVANEIDRLRVEANLIYARDAAESTAKNKTKFLADMSHEIRNPMNAVVGVTDILLDTAGLSEEQTGYIEVIRTSGQHLLTVINDILDISRIDQDVKFLLERRPLSLRKCLKDAVSLAGLTPLHDVSRSISVIEWPPEMDDLGPFHELEETNILPLLWCIDQDVPEHLLGDITRLRQVLINLCTNSLKFTQRGRVSVHVSIHNPAAQYPTMGPNSSPTIPRHSPYGNHDVTSSPSSPMLTGSDHRTQM</sequence>
<feature type="non-terminal residue" evidence="11">
    <location>
        <position position="440"/>
    </location>
</feature>
<keyword evidence="3" id="KW-0597">Phosphoprotein</keyword>
<dbReference type="Pfam" id="PF00512">
    <property type="entry name" value="HisKA"/>
    <property type="match status" value="1"/>
</dbReference>
<dbReference type="InterPro" id="IPR036097">
    <property type="entry name" value="HisK_dim/P_sf"/>
</dbReference>
<dbReference type="SUPFAM" id="SSF55874">
    <property type="entry name" value="ATPase domain of HSP90 chaperone/DNA topoisomerase II/histidine kinase"/>
    <property type="match status" value="1"/>
</dbReference>
<protein>
    <recommendedName>
        <fullName evidence="2">histidine kinase</fullName>
        <ecNumber evidence="2">2.7.13.3</ecNumber>
    </recommendedName>
</protein>
<comment type="caution">
    <text evidence="11">The sequence shown here is derived from an EMBL/GenBank/DDBJ whole genome shotgun (WGS) entry which is preliminary data.</text>
</comment>
<keyword evidence="5" id="KW-0547">Nucleotide-binding</keyword>
<dbReference type="PANTHER" id="PTHR45339">
    <property type="entry name" value="HYBRID SIGNAL TRANSDUCTION HISTIDINE KINASE J"/>
    <property type="match status" value="1"/>
</dbReference>
<dbReference type="Gene3D" id="3.30.565.10">
    <property type="entry name" value="Histidine kinase-like ATPase, C-terminal domain"/>
    <property type="match status" value="1"/>
</dbReference>
<dbReference type="Gene3D" id="1.10.287.130">
    <property type="match status" value="1"/>
</dbReference>
<dbReference type="InterPro" id="IPR005467">
    <property type="entry name" value="His_kinase_dom"/>
</dbReference>